<proteinExistence type="predicted"/>
<dbReference type="PANTHER" id="PTHR35391:SF5">
    <property type="entry name" value="DUF6590 DOMAIN-CONTAINING PROTEIN"/>
    <property type="match status" value="1"/>
</dbReference>
<feature type="compositionally biased region" description="Acidic residues" evidence="1">
    <location>
        <begin position="208"/>
        <end position="224"/>
    </location>
</feature>
<dbReference type="Pfam" id="PF26082">
    <property type="entry name" value="zf-C2H2_AcuF"/>
    <property type="match status" value="1"/>
</dbReference>
<organism evidence="3 4">
    <name type="scientific">Aspergillus indologenus CBS 114.80</name>
    <dbReference type="NCBI Taxonomy" id="1450541"/>
    <lineage>
        <taxon>Eukaryota</taxon>
        <taxon>Fungi</taxon>
        <taxon>Dikarya</taxon>
        <taxon>Ascomycota</taxon>
        <taxon>Pezizomycotina</taxon>
        <taxon>Eurotiomycetes</taxon>
        <taxon>Eurotiomycetidae</taxon>
        <taxon>Eurotiales</taxon>
        <taxon>Aspergillaceae</taxon>
        <taxon>Aspergillus</taxon>
        <taxon>Aspergillus subgen. Circumdati</taxon>
    </lineage>
</organism>
<accession>A0A2V5I1R6</accession>
<name>A0A2V5I1R6_9EURO</name>
<evidence type="ECO:0000256" key="1">
    <source>
        <dbReference type="SAM" id="MobiDB-lite"/>
    </source>
</evidence>
<dbReference type="AlphaFoldDB" id="A0A2V5I1R6"/>
<feature type="region of interest" description="Disordered" evidence="1">
    <location>
        <begin position="1"/>
        <end position="51"/>
    </location>
</feature>
<feature type="compositionally biased region" description="Basic residues" evidence="1">
    <location>
        <begin position="1"/>
        <end position="37"/>
    </location>
</feature>
<dbReference type="PANTHER" id="PTHR35391">
    <property type="entry name" value="C2H2-TYPE DOMAIN-CONTAINING PROTEIN-RELATED"/>
    <property type="match status" value="1"/>
</dbReference>
<protein>
    <recommendedName>
        <fullName evidence="2">Oxidoreductase acuF-like C2H2 type zinc-finger domain-containing protein</fullName>
    </recommendedName>
</protein>
<dbReference type="EMBL" id="KZ825522">
    <property type="protein sequence ID" value="PYI30021.1"/>
    <property type="molecule type" value="Genomic_DNA"/>
</dbReference>
<evidence type="ECO:0000259" key="2">
    <source>
        <dbReference type="Pfam" id="PF26082"/>
    </source>
</evidence>
<feature type="compositionally biased region" description="Gly residues" evidence="1">
    <location>
        <begin position="176"/>
        <end position="185"/>
    </location>
</feature>
<evidence type="ECO:0000313" key="4">
    <source>
        <dbReference type="Proteomes" id="UP000248817"/>
    </source>
</evidence>
<feature type="domain" description="Oxidoreductase acuF-like C2H2 type zinc-finger" evidence="2">
    <location>
        <begin position="375"/>
        <end position="405"/>
    </location>
</feature>
<feature type="region of interest" description="Disordered" evidence="1">
    <location>
        <begin position="170"/>
        <end position="233"/>
    </location>
</feature>
<gene>
    <name evidence="3" type="ORF">BP00DRAFT_447883</name>
</gene>
<evidence type="ECO:0000313" key="3">
    <source>
        <dbReference type="EMBL" id="PYI30021.1"/>
    </source>
</evidence>
<feature type="compositionally biased region" description="Polar residues" evidence="1">
    <location>
        <begin position="41"/>
        <end position="51"/>
    </location>
</feature>
<dbReference type="Proteomes" id="UP000248817">
    <property type="component" value="Unassembled WGS sequence"/>
</dbReference>
<reference evidence="3 4" key="1">
    <citation type="submission" date="2018-02" db="EMBL/GenBank/DDBJ databases">
        <title>The genomes of Aspergillus section Nigri reveals drivers in fungal speciation.</title>
        <authorList>
            <consortium name="DOE Joint Genome Institute"/>
            <person name="Vesth T.C."/>
            <person name="Nybo J."/>
            <person name="Theobald S."/>
            <person name="Brandl J."/>
            <person name="Frisvad J.C."/>
            <person name="Nielsen K.F."/>
            <person name="Lyhne E.K."/>
            <person name="Kogle M.E."/>
            <person name="Kuo A."/>
            <person name="Riley R."/>
            <person name="Clum A."/>
            <person name="Nolan M."/>
            <person name="Lipzen A."/>
            <person name="Salamov A."/>
            <person name="Henrissat B."/>
            <person name="Wiebenga A."/>
            <person name="De vries R.P."/>
            <person name="Grigoriev I.V."/>
            <person name="Mortensen U.H."/>
            <person name="Andersen M.R."/>
            <person name="Baker S.E."/>
        </authorList>
    </citation>
    <scope>NUCLEOTIDE SEQUENCE [LARGE SCALE GENOMIC DNA]</scope>
    <source>
        <strain evidence="3 4">CBS 114.80</strain>
    </source>
</reference>
<dbReference type="InterPro" id="IPR058925">
    <property type="entry name" value="zf-C2H2_AcuF"/>
</dbReference>
<keyword evidence="4" id="KW-1185">Reference proteome</keyword>
<sequence length="674" mass="76684">MPPPRQRRQPRQSRQPHRPRQRRQPRQTRRSRQRQRQRQQLPNLNLNVTMNPPGQAPLVELARTCQRELDGLAARYADRAPHAFHVHRVQFAAWLEHWYVFEADRVDMTLDYRVRNKLEVRGVLFTRLESLMLGIRSHRRELRKEVKVVEGVEALEAAVTAAAVAAMGAEEDGKDGGSGGGGGTGWYSSESSEERKGEVEQDGASSQEESESESDEEEDVDAEFAEAPRHRQSEDPFTNALRLCRYELWHLIRNLDRATDLLAHSSMYAPSALLQEHPDYSVRDEWDRNVTEEFQVVVRSALEHRCDVYNKVLNARLGAMVVTRRRALTYHSRFQDDAPMHVLRQNMNPATFVMAMRDAAHEEHPPRPTLAPGQQEFECPYCRFTLPAARYAAHDAWRQHVLTDLEPYMCIFDTCTAEINTFRTPQQWLWHMETSHASTWTCRVPRCRGRTFYRPVAFEQHGINAHGYTAADLRAISHESRRPHPAIFRRCPFCGPRPGADPPRNDDAYPGNAAAAHAALRLYNHVARHLEEFALLAIPYTPREPVVPPVEADRGASGYRRHILPIPRVADHGNWEWTFAENLPAYMYRRDVFPGSSRSSVSAASTPYYRPATPVDGPDISDLVDVVGREGADVSIYEQAELFEGDEDGVLEGFDEFVAGVVESHGLTRGDGGS</sequence>